<sequence length="92" mass="9939">MLYNPAPTLFRLILSVTCLLFIAGYGYATLSQPPEVNLLARHLSPDIQHWFGTDNLGRDVWLRCFQGAFTSLQIGVGAALCSGVIALVMAAA</sequence>
<comment type="caution">
    <text evidence="4">The sequence shown here is derived from an EMBL/GenBank/DDBJ whole genome shotgun (WGS) entry which is preliminary data.</text>
</comment>
<protein>
    <submittedName>
        <fullName evidence="4">Peptide ABC transporter permease</fullName>
    </submittedName>
</protein>
<feature type="non-terminal residue" evidence="4">
    <location>
        <position position="92"/>
    </location>
</feature>
<gene>
    <name evidence="4" type="ORF">C9F05_23285</name>
</gene>
<organism evidence="4 5">
    <name type="scientific">Salmonella enterica I</name>
    <dbReference type="NCBI Taxonomy" id="59201"/>
    <lineage>
        <taxon>Bacteria</taxon>
        <taxon>Pseudomonadati</taxon>
        <taxon>Pseudomonadota</taxon>
        <taxon>Gammaproteobacteria</taxon>
        <taxon>Enterobacterales</taxon>
        <taxon>Enterobacteriaceae</taxon>
        <taxon>Salmonella</taxon>
    </lineage>
</organism>
<keyword evidence="3" id="KW-0812">Transmembrane</keyword>
<proteinExistence type="predicted"/>
<evidence type="ECO:0000256" key="1">
    <source>
        <dbReference type="ARBA" id="ARBA00004651"/>
    </source>
</evidence>
<keyword evidence="3" id="KW-1133">Transmembrane helix</keyword>
<reference evidence="4 5" key="1">
    <citation type="submission" date="2018-03" db="EMBL/GenBank/DDBJ databases">
        <title>Non-Typhoidal Salmonella genome sequencing and assembly.</title>
        <authorList>
            <person name="Matchawe C."/>
        </authorList>
    </citation>
    <scope>NUCLEOTIDE SEQUENCE [LARGE SCALE GENOMIC DNA]</scope>
    <source>
        <strain evidence="4 5">32evb</strain>
    </source>
</reference>
<keyword evidence="3" id="KW-0472">Membrane</keyword>
<evidence type="ECO:0000256" key="2">
    <source>
        <dbReference type="ARBA" id="ARBA00022448"/>
    </source>
</evidence>
<feature type="transmembrane region" description="Helical" evidence="3">
    <location>
        <begin position="12"/>
        <end position="30"/>
    </location>
</feature>
<comment type="subcellular location">
    <subcellularLocation>
        <location evidence="1">Cell membrane</location>
        <topology evidence="1">Multi-pass membrane protein</topology>
    </subcellularLocation>
</comment>
<dbReference type="AlphaFoldDB" id="A0A659QZL2"/>
<keyword evidence="2" id="KW-0813">Transport</keyword>
<name>A0A659QZL2_SALET</name>
<evidence type="ECO:0000256" key="3">
    <source>
        <dbReference type="SAM" id="Phobius"/>
    </source>
</evidence>
<evidence type="ECO:0000313" key="4">
    <source>
        <dbReference type="EMBL" id="TGC94323.1"/>
    </source>
</evidence>
<dbReference type="EMBL" id="PYKE01000338">
    <property type="protein sequence ID" value="TGC94323.1"/>
    <property type="molecule type" value="Genomic_DNA"/>
</dbReference>
<evidence type="ECO:0000313" key="5">
    <source>
        <dbReference type="Proteomes" id="UP000298415"/>
    </source>
</evidence>
<dbReference type="InterPro" id="IPR050366">
    <property type="entry name" value="BP-dependent_transpt_permease"/>
</dbReference>
<feature type="transmembrane region" description="Helical" evidence="3">
    <location>
        <begin position="68"/>
        <end position="91"/>
    </location>
</feature>
<accession>A0A659QZL2</accession>
<dbReference type="GO" id="GO:0005886">
    <property type="term" value="C:plasma membrane"/>
    <property type="evidence" value="ECO:0007669"/>
    <property type="project" value="UniProtKB-SubCell"/>
</dbReference>
<dbReference type="Proteomes" id="UP000298415">
    <property type="component" value="Unassembled WGS sequence"/>
</dbReference>
<dbReference type="PANTHER" id="PTHR43386">
    <property type="entry name" value="OLIGOPEPTIDE TRANSPORT SYSTEM PERMEASE PROTEIN APPC"/>
    <property type="match status" value="1"/>
</dbReference>
<dbReference type="PANTHER" id="PTHR43386:SF23">
    <property type="entry name" value="ABC TRANSPORTER"/>
    <property type="match status" value="1"/>
</dbReference>